<dbReference type="RefSeq" id="WP_099392360.1">
    <property type="nucleotide sequence ID" value="NZ_PDYF01000026.1"/>
</dbReference>
<protein>
    <submittedName>
        <fullName evidence="1">Uncharacterized protein</fullName>
    </submittedName>
</protein>
<evidence type="ECO:0000313" key="1">
    <source>
        <dbReference type="EMBL" id="PHU34341.1"/>
    </source>
</evidence>
<comment type="caution">
    <text evidence="1">The sequence shown here is derived from an EMBL/GenBank/DDBJ whole genome shotgun (WGS) entry which is preliminary data.</text>
</comment>
<dbReference type="AlphaFoldDB" id="A0A2G3DTR9"/>
<dbReference type="Proteomes" id="UP000225889">
    <property type="component" value="Unassembled WGS sequence"/>
</dbReference>
<dbReference type="EMBL" id="PDYF01000026">
    <property type="protein sequence ID" value="PHU34341.1"/>
    <property type="molecule type" value="Genomic_DNA"/>
</dbReference>
<reference evidence="1 2" key="2">
    <citation type="submission" date="2017-10" db="EMBL/GenBank/DDBJ databases">
        <authorList>
            <person name="Banno H."/>
            <person name="Chua N.-H."/>
        </authorList>
    </citation>
    <scope>NUCLEOTIDE SEQUENCE [LARGE SCALE GENOMIC DNA]</scope>
    <source>
        <strain evidence="1 2">JK626</strain>
    </source>
</reference>
<evidence type="ECO:0000313" key="2">
    <source>
        <dbReference type="Proteomes" id="UP000225889"/>
    </source>
</evidence>
<organism evidence="1 2">
    <name type="scientific">Pseudobutyrivibrio ruminis</name>
    <dbReference type="NCBI Taxonomy" id="46206"/>
    <lineage>
        <taxon>Bacteria</taxon>
        <taxon>Bacillati</taxon>
        <taxon>Bacillota</taxon>
        <taxon>Clostridia</taxon>
        <taxon>Lachnospirales</taxon>
        <taxon>Lachnospiraceae</taxon>
        <taxon>Pseudobutyrivibrio</taxon>
    </lineage>
</organism>
<gene>
    <name evidence="1" type="ORF">CSX01_10510</name>
</gene>
<accession>A0A2G3DTR9</accession>
<sequence length="544" mass="64023">MNEFELLGELHNIIDKNTDEKMKRWLDTHNVNYYLLYPLVSIELGTIKEPPENISNLLKRCISTFIYSRAKQSGKEIYLRNFNTSGFRKYLQSYECDILPLYQNDRFSREINDINPFSKPRLTQTDENKYLLTTSLVSDTYREEGFYFLGLDDSSITEQEKQQVCDFHSLFFSKIFIEQQQIDGLQKCIDKTLFNACVEIVEKDLNKWGARVRSKIFDNPTQLANVIAYFYYHAMIKSICIRLDMMYVEDYFDIGKDCILMLQKQKCIKDIVDISGAPEIKVKEIVEYLINDGRMNLLEFPLFEVEDKIITIPSAILVNDWQFTIVNGHYIKNIPITNREKTISTVTERHIEKALKGVQNVAVAKTVPYSFIDENGEKQCSDIDYAIYDMSRNILLVIEAKWIDKHYKDEIDKRYGMILKTLNDIYSKQIEKHKTYLSKKSNIDNLFKDDARYNKNLGMPQIIYLAVDKRNQLHIDDKHMVSEFMLIYFLKTYTKNGQLDLSAMWNEIDNLKTKVEYIKVSDDYYEIPIGENIVLVEKADLSWE</sequence>
<name>A0A2G3DTR9_9FIRM</name>
<proteinExistence type="predicted"/>
<reference evidence="1 2" key="1">
    <citation type="submission" date="2017-10" db="EMBL/GenBank/DDBJ databases">
        <title>Resolving the taxonomy of Roseburia spp., Eubacterium rectale and Agathobacter spp. through phylogenomic analysis.</title>
        <authorList>
            <person name="Sheridan P.O."/>
            <person name="Walker A.W."/>
            <person name="Duncan S.H."/>
            <person name="Scott K.P."/>
            <person name="Toole P.W.O."/>
            <person name="Luis P."/>
            <person name="Flint H.J."/>
        </authorList>
    </citation>
    <scope>NUCLEOTIDE SEQUENCE [LARGE SCALE GENOMIC DNA]</scope>
    <source>
        <strain evidence="1 2">JK626</strain>
    </source>
</reference>